<feature type="domain" description="C-type lectin" evidence="3">
    <location>
        <begin position="132"/>
        <end position="250"/>
    </location>
</feature>
<gene>
    <name evidence="4" type="ORF">WMY93_000110</name>
</gene>
<evidence type="ECO:0000313" key="4">
    <source>
        <dbReference type="EMBL" id="KAK7944382.1"/>
    </source>
</evidence>
<dbReference type="EMBL" id="JBBPFD010000001">
    <property type="protein sequence ID" value="KAK7944382.1"/>
    <property type="molecule type" value="Genomic_DNA"/>
</dbReference>
<feature type="chain" id="PRO_5043620470" description="C-type lectin domain-containing protein" evidence="2">
    <location>
        <begin position="18"/>
        <end position="370"/>
    </location>
</feature>
<accession>A0AAW0Q938</accession>
<evidence type="ECO:0000313" key="5">
    <source>
        <dbReference type="Proteomes" id="UP001460270"/>
    </source>
</evidence>
<organism evidence="4 5">
    <name type="scientific">Mugilogobius chulae</name>
    <name type="common">yellowstripe goby</name>
    <dbReference type="NCBI Taxonomy" id="88201"/>
    <lineage>
        <taxon>Eukaryota</taxon>
        <taxon>Metazoa</taxon>
        <taxon>Chordata</taxon>
        <taxon>Craniata</taxon>
        <taxon>Vertebrata</taxon>
        <taxon>Euteleostomi</taxon>
        <taxon>Actinopterygii</taxon>
        <taxon>Neopterygii</taxon>
        <taxon>Teleostei</taxon>
        <taxon>Neoteleostei</taxon>
        <taxon>Acanthomorphata</taxon>
        <taxon>Gobiaria</taxon>
        <taxon>Gobiiformes</taxon>
        <taxon>Gobioidei</taxon>
        <taxon>Gobiidae</taxon>
        <taxon>Gobionellinae</taxon>
        <taxon>Mugilogobius</taxon>
    </lineage>
</organism>
<dbReference type="SUPFAM" id="SSF56436">
    <property type="entry name" value="C-type lectin-like"/>
    <property type="match status" value="3"/>
</dbReference>
<feature type="domain" description="C-type lectin" evidence="3">
    <location>
        <begin position="268"/>
        <end position="369"/>
    </location>
</feature>
<dbReference type="Proteomes" id="UP001460270">
    <property type="component" value="Unassembled WGS sequence"/>
</dbReference>
<reference evidence="5" key="1">
    <citation type="submission" date="2024-04" db="EMBL/GenBank/DDBJ databases">
        <title>Salinicola lusitanus LLJ914,a marine bacterium isolated from the Okinawa Trough.</title>
        <authorList>
            <person name="Li J."/>
        </authorList>
    </citation>
    <scope>NUCLEOTIDE SEQUENCE [LARGE SCALE GENOMIC DNA]</scope>
</reference>
<dbReference type="CDD" id="cd00037">
    <property type="entry name" value="CLECT"/>
    <property type="match status" value="1"/>
</dbReference>
<keyword evidence="1" id="KW-1015">Disulfide bond</keyword>
<dbReference type="PROSITE" id="PS00615">
    <property type="entry name" value="C_TYPE_LECTIN_1"/>
    <property type="match status" value="1"/>
</dbReference>
<dbReference type="SMART" id="SM00034">
    <property type="entry name" value="CLECT"/>
    <property type="match status" value="3"/>
</dbReference>
<dbReference type="AlphaFoldDB" id="A0AAW0Q938"/>
<evidence type="ECO:0000256" key="1">
    <source>
        <dbReference type="ARBA" id="ARBA00023157"/>
    </source>
</evidence>
<evidence type="ECO:0000256" key="2">
    <source>
        <dbReference type="SAM" id="SignalP"/>
    </source>
</evidence>
<dbReference type="Pfam" id="PF00059">
    <property type="entry name" value="Lectin_C"/>
    <property type="match status" value="3"/>
</dbReference>
<protein>
    <recommendedName>
        <fullName evidence="3">C-type lectin domain-containing protein</fullName>
    </recommendedName>
</protein>
<dbReference type="PANTHER" id="PTHR45784">
    <property type="entry name" value="C-TYPE LECTIN DOMAIN FAMILY 20 MEMBER A-RELATED"/>
    <property type="match status" value="1"/>
</dbReference>
<feature type="signal peptide" evidence="2">
    <location>
        <begin position="1"/>
        <end position="17"/>
    </location>
</feature>
<dbReference type="PANTHER" id="PTHR45784:SF3">
    <property type="entry name" value="C-TYPE LECTIN DOMAIN FAMILY 4 MEMBER K-LIKE-RELATED"/>
    <property type="match status" value="1"/>
</dbReference>
<sequence>MWCLWPFFFFTVRVVSGTLQHEYTYISKSTTWAEAQNYCRKHHTDLATISSASDLSRSRAGAWIGLNNYERDSRLRLRWRWSGRERENGEVEGDRWSPGEPNDDTGKENCVSVQKSMRLSDQSCCSPKPFICYDEQTNRSEIISVHMTWSEAVDFCRRRHSDLLSGWTRLDDPVLRENISRSADSSWWVGLFRDPWSWSDTSNSSYRNWHHDDGFMCEDVWRTYGQCVRVGREGEWRTDKCTEKKPFICYDSLPSHDPKMILVRKSLTWEEALDYCEHHHKDLLSVTSRRQHRRAQRLARQAQGEAVWLGAEYTCLLELWMWTSVEFVVHEDWKGYQESECGQAVAMETKGRNRWVKRFKEKRYNFICVQ</sequence>
<dbReference type="InterPro" id="IPR016186">
    <property type="entry name" value="C-type_lectin-like/link_sf"/>
</dbReference>
<name>A0AAW0Q938_9GOBI</name>
<keyword evidence="2" id="KW-0732">Signal</keyword>
<keyword evidence="5" id="KW-1185">Reference proteome</keyword>
<dbReference type="InterPro" id="IPR018378">
    <property type="entry name" value="C-type_lectin_CS"/>
</dbReference>
<dbReference type="InterPro" id="IPR001304">
    <property type="entry name" value="C-type_lectin-like"/>
</dbReference>
<dbReference type="Gene3D" id="3.10.100.10">
    <property type="entry name" value="Mannose-Binding Protein A, subunit A"/>
    <property type="match status" value="3"/>
</dbReference>
<dbReference type="InterPro" id="IPR016187">
    <property type="entry name" value="CTDL_fold"/>
</dbReference>
<dbReference type="PROSITE" id="PS50041">
    <property type="entry name" value="C_TYPE_LECTIN_2"/>
    <property type="match status" value="3"/>
</dbReference>
<comment type="caution">
    <text evidence="4">The sequence shown here is derived from an EMBL/GenBank/DDBJ whole genome shotgun (WGS) entry which is preliminary data.</text>
</comment>
<feature type="domain" description="C-type lectin" evidence="3">
    <location>
        <begin position="23"/>
        <end position="133"/>
    </location>
</feature>
<proteinExistence type="predicted"/>
<evidence type="ECO:0000259" key="3">
    <source>
        <dbReference type="PROSITE" id="PS50041"/>
    </source>
</evidence>